<name>A0A2P2IWE4_RHIMU</name>
<organism evidence="1">
    <name type="scientific">Rhizophora mucronata</name>
    <name type="common">Asiatic mangrove</name>
    <dbReference type="NCBI Taxonomy" id="61149"/>
    <lineage>
        <taxon>Eukaryota</taxon>
        <taxon>Viridiplantae</taxon>
        <taxon>Streptophyta</taxon>
        <taxon>Embryophyta</taxon>
        <taxon>Tracheophyta</taxon>
        <taxon>Spermatophyta</taxon>
        <taxon>Magnoliopsida</taxon>
        <taxon>eudicotyledons</taxon>
        <taxon>Gunneridae</taxon>
        <taxon>Pentapetalae</taxon>
        <taxon>rosids</taxon>
        <taxon>fabids</taxon>
        <taxon>Malpighiales</taxon>
        <taxon>Rhizophoraceae</taxon>
        <taxon>Rhizophora</taxon>
    </lineage>
</organism>
<dbReference type="AlphaFoldDB" id="A0A2P2IWE4"/>
<accession>A0A2P2IWE4</accession>
<proteinExistence type="predicted"/>
<sequence length="50" mass="5458">MGSCNIRKVASAERTFPVVSGAFNKMQTPKVMTETSVGEAQKRKAIMELV</sequence>
<dbReference type="EMBL" id="GGEC01005051">
    <property type="protein sequence ID" value="MBW85534.1"/>
    <property type="molecule type" value="Transcribed_RNA"/>
</dbReference>
<evidence type="ECO:0000313" key="1">
    <source>
        <dbReference type="EMBL" id="MBW85534.1"/>
    </source>
</evidence>
<protein>
    <submittedName>
        <fullName evidence="1">Uncharacterized protein</fullName>
    </submittedName>
</protein>
<reference evidence="1" key="1">
    <citation type="submission" date="2018-02" db="EMBL/GenBank/DDBJ databases">
        <title>Rhizophora mucronata_Transcriptome.</title>
        <authorList>
            <person name="Meera S.P."/>
            <person name="Sreeshan A."/>
            <person name="Augustine A."/>
        </authorList>
    </citation>
    <scope>NUCLEOTIDE SEQUENCE</scope>
    <source>
        <tissue evidence="1">Leaf</tissue>
    </source>
</reference>